<reference evidence="3" key="1">
    <citation type="submission" date="2014-03" db="EMBL/GenBank/DDBJ databases">
        <authorList>
            <person name="Aksoy S."/>
            <person name="Warren W."/>
            <person name="Wilson R.K."/>
        </authorList>
    </citation>
    <scope>NUCLEOTIDE SEQUENCE [LARGE SCALE GENOMIC DNA]</scope>
    <source>
        <strain evidence="3">IAEA</strain>
    </source>
</reference>
<evidence type="ECO:0000313" key="3">
    <source>
        <dbReference type="Proteomes" id="UP000092445"/>
    </source>
</evidence>
<evidence type="ECO:0000256" key="1">
    <source>
        <dbReference type="SAM" id="Phobius"/>
    </source>
</evidence>
<name>A0A1B0A2A9_GLOPL</name>
<dbReference type="VEuPathDB" id="VectorBase:GPAI032292"/>
<feature type="transmembrane region" description="Helical" evidence="1">
    <location>
        <begin position="34"/>
        <end position="55"/>
    </location>
</feature>
<evidence type="ECO:0000313" key="2">
    <source>
        <dbReference type="EnsemblMetazoa" id="GPAI032292-PA"/>
    </source>
</evidence>
<keyword evidence="1" id="KW-0812">Transmembrane</keyword>
<dbReference type="EnsemblMetazoa" id="GPAI032292-RA">
    <property type="protein sequence ID" value="GPAI032292-PA"/>
    <property type="gene ID" value="GPAI032292"/>
</dbReference>
<protein>
    <submittedName>
        <fullName evidence="2">Uncharacterized protein</fullName>
    </submittedName>
</protein>
<keyword evidence="3" id="KW-1185">Reference proteome</keyword>
<feature type="transmembrane region" description="Helical" evidence="1">
    <location>
        <begin position="12"/>
        <end position="28"/>
    </location>
</feature>
<dbReference type="AlphaFoldDB" id="A0A1B0A2A9"/>
<keyword evidence="1" id="KW-1133">Transmembrane helix</keyword>
<keyword evidence="1" id="KW-0472">Membrane</keyword>
<organism evidence="2 3">
    <name type="scientific">Glossina pallidipes</name>
    <name type="common">Tsetse fly</name>
    <dbReference type="NCBI Taxonomy" id="7398"/>
    <lineage>
        <taxon>Eukaryota</taxon>
        <taxon>Metazoa</taxon>
        <taxon>Ecdysozoa</taxon>
        <taxon>Arthropoda</taxon>
        <taxon>Hexapoda</taxon>
        <taxon>Insecta</taxon>
        <taxon>Pterygota</taxon>
        <taxon>Neoptera</taxon>
        <taxon>Endopterygota</taxon>
        <taxon>Diptera</taxon>
        <taxon>Brachycera</taxon>
        <taxon>Muscomorpha</taxon>
        <taxon>Hippoboscoidea</taxon>
        <taxon>Glossinidae</taxon>
        <taxon>Glossina</taxon>
    </lineage>
</organism>
<reference evidence="2" key="2">
    <citation type="submission" date="2020-05" db="UniProtKB">
        <authorList>
            <consortium name="EnsemblMetazoa"/>
        </authorList>
    </citation>
    <scope>IDENTIFICATION</scope>
    <source>
        <strain evidence="2">IAEA</strain>
    </source>
</reference>
<dbReference type="Proteomes" id="UP000092445">
    <property type="component" value="Unassembled WGS sequence"/>
</dbReference>
<sequence>MKIIKTVITIKTKYWLSLLLRVLTLTPPPFSPPILFTATAIAISITISCASYAYMANFWQKLFGLNQKVDVNASFNPKIQRCTIKSEFGIWDSWKRINDGVKNKATENALGKADN</sequence>
<proteinExistence type="predicted"/>
<accession>A0A1B0A2A9</accession>